<proteinExistence type="inferred from homology"/>
<dbReference type="Gene3D" id="3.40.50.720">
    <property type="entry name" value="NAD(P)-binding Rossmann-like Domain"/>
    <property type="match status" value="2"/>
</dbReference>
<dbReference type="Pfam" id="PF02826">
    <property type="entry name" value="2-Hacid_dh_C"/>
    <property type="match status" value="1"/>
</dbReference>
<dbReference type="STRING" id="1193502.SHALO_2808"/>
<dbReference type="KEGG" id="shal:SHALO_2808"/>
<dbReference type="PROSITE" id="PS00671">
    <property type="entry name" value="D_2_HYDROXYACID_DH_3"/>
    <property type="match status" value="1"/>
</dbReference>
<dbReference type="RefSeq" id="WP_069479083.1">
    <property type="nucleotide sequence ID" value="NZ_CP017111.1"/>
</dbReference>
<evidence type="ECO:0000256" key="3">
    <source>
        <dbReference type="ARBA" id="ARBA00023027"/>
    </source>
</evidence>
<dbReference type="FunFam" id="3.40.50.720:FF:000203">
    <property type="entry name" value="D-3-phosphoglycerate dehydrogenase (SerA)"/>
    <property type="match status" value="1"/>
</dbReference>
<dbReference type="SUPFAM" id="SSF52283">
    <property type="entry name" value="Formate/glycerate dehydrogenase catalytic domain-like"/>
    <property type="match status" value="1"/>
</dbReference>
<dbReference type="PROSITE" id="PS00670">
    <property type="entry name" value="D_2_HYDROXYACID_DH_2"/>
    <property type="match status" value="1"/>
</dbReference>
<keyword evidence="2 4" id="KW-0560">Oxidoreductase</keyword>
<sequence>MKIAVITPLFSRSLELMNELAFHFPEVKHNADNTLKTKEDMIAFLHDVDGAIVGREEIDDEILSACPKLKILSRYGVGLDNLDLDAMKKRNVKLGWSGGTNSNSVAEITLSLMLSLIRNLHIATTLLKQHTWKVNGGSELSGKTIGLFGFGNIAKRLVELLSPFHCKILVCNRTHDEAEAQKYGITFATKERILEEADIISIHLPLTPTSQNLFSTEAFKTMKKSAFIINTARGGIIDEEALKVALKSGEIAGAGLEAFEVEPTQNWELIDLPNLVCTPHLGGNSKESILAMGYACIDHLKNMK</sequence>
<dbReference type="InterPro" id="IPR029753">
    <property type="entry name" value="D-isomer_DH_CS"/>
</dbReference>
<evidence type="ECO:0000256" key="2">
    <source>
        <dbReference type="ARBA" id="ARBA00023002"/>
    </source>
</evidence>
<name>A0A1D7TNI3_9BACT</name>
<evidence type="ECO:0000313" key="7">
    <source>
        <dbReference type="EMBL" id="AOO66561.1"/>
    </source>
</evidence>
<dbReference type="EMBL" id="CP017111">
    <property type="protein sequence ID" value="AOO66561.1"/>
    <property type="molecule type" value="Genomic_DNA"/>
</dbReference>
<dbReference type="PANTHER" id="PTHR42789:SF1">
    <property type="entry name" value="D-ISOMER SPECIFIC 2-HYDROXYACID DEHYDROGENASE FAMILY PROTEIN (AFU_ORTHOLOGUE AFUA_6G10090)"/>
    <property type="match status" value="1"/>
</dbReference>
<dbReference type="PANTHER" id="PTHR42789">
    <property type="entry name" value="D-ISOMER SPECIFIC 2-HYDROXYACID DEHYDROGENASE FAMILY PROTEIN (AFU_ORTHOLOGUE AFUA_6G10090)"/>
    <property type="match status" value="1"/>
</dbReference>
<evidence type="ECO:0000256" key="1">
    <source>
        <dbReference type="ARBA" id="ARBA00005854"/>
    </source>
</evidence>
<dbReference type="InterPro" id="IPR006139">
    <property type="entry name" value="D-isomer_2_OHA_DH_cat_dom"/>
</dbReference>
<dbReference type="EC" id="1.1.1.95" evidence="7"/>
<dbReference type="Proteomes" id="UP000094609">
    <property type="component" value="Chromosome"/>
</dbReference>
<gene>
    <name evidence="7" type="ORF">SHALO_2808</name>
</gene>
<dbReference type="GO" id="GO:0051287">
    <property type="term" value="F:NAD binding"/>
    <property type="evidence" value="ECO:0007669"/>
    <property type="project" value="InterPro"/>
</dbReference>
<keyword evidence="3" id="KW-0520">NAD</keyword>
<accession>A0A1D7TNI3</accession>
<dbReference type="PATRIC" id="fig|1193502.14.peg.2840"/>
<evidence type="ECO:0000259" key="6">
    <source>
        <dbReference type="Pfam" id="PF02826"/>
    </source>
</evidence>
<evidence type="ECO:0000256" key="4">
    <source>
        <dbReference type="RuleBase" id="RU003719"/>
    </source>
</evidence>
<keyword evidence="8" id="KW-1185">Reference proteome</keyword>
<dbReference type="InterPro" id="IPR036291">
    <property type="entry name" value="NAD(P)-bd_dom_sf"/>
</dbReference>
<evidence type="ECO:0000259" key="5">
    <source>
        <dbReference type="Pfam" id="PF00389"/>
    </source>
</evidence>
<dbReference type="CDD" id="cd12172">
    <property type="entry name" value="PGDH_like_2"/>
    <property type="match status" value="1"/>
</dbReference>
<evidence type="ECO:0000313" key="8">
    <source>
        <dbReference type="Proteomes" id="UP000094609"/>
    </source>
</evidence>
<feature type="domain" description="D-isomer specific 2-hydroxyacid dehydrogenase catalytic" evidence="5">
    <location>
        <begin position="26"/>
        <end position="295"/>
    </location>
</feature>
<dbReference type="InterPro" id="IPR050857">
    <property type="entry name" value="D-2-hydroxyacid_DH"/>
</dbReference>
<reference evidence="8" key="1">
    <citation type="submission" date="2016-08" db="EMBL/GenBank/DDBJ databases">
        <title>Complete genome sequence of the organohalide-respiring Epsilonproteobacterium Sulfurospirillum halorespirans.</title>
        <authorList>
            <person name="Goris T."/>
            <person name="Zimmermann J."/>
            <person name="Schenz B."/>
            <person name="Lemos M."/>
            <person name="Hackermueller J."/>
            <person name="Diekert G."/>
        </authorList>
    </citation>
    <scope>NUCLEOTIDE SEQUENCE [LARGE SCALE GENOMIC DNA]</scope>
    <source>
        <strain>DSM 13726</strain>
        <strain evidence="8">PCE-M2</strain>
    </source>
</reference>
<dbReference type="AlphaFoldDB" id="A0A1D7TNI3"/>
<dbReference type="InterPro" id="IPR006140">
    <property type="entry name" value="D-isomer_DH_NAD-bd"/>
</dbReference>
<feature type="domain" description="D-isomer specific 2-hydroxyacid dehydrogenase NAD-binding" evidence="6">
    <location>
        <begin position="110"/>
        <end position="282"/>
    </location>
</feature>
<dbReference type="Pfam" id="PF00389">
    <property type="entry name" value="2-Hacid_dh"/>
    <property type="match status" value="1"/>
</dbReference>
<protein>
    <submittedName>
        <fullName evidence="7">D-3-phosphoglycerate dehydrogenase-like protein</fullName>
        <ecNumber evidence="7">1.1.1.95</ecNumber>
    </submittedName>
</protein>
<comment type="similarity">
    <text evidence="1 4">Belongs to the D-isomer specific 2-hydroxyacid dehydrogenase family.</text>
</comment>
<organism evidence="7 8">
    <name type="scientific">Sulfurospirillum halorespirans DSM 13726</name>
    <dbReference type="NCBI Taxonomy" id="1193502"/>
    <lineage>
        <taxon>Bacteria</taxon>
        <taxon>Pseudomonadati</taxon>
        <taxon>Campylobacterota</taxon>
        <taxon>Epsilonproteobacteria</taxon>
        <taxon>Campylobacterales</taxon>
        <taxon>Sulfurospirillaceae</taxon>
        <taxon>Sulfurospirillum</taxon>
    </lineage>
</organism>
<dbReference type="GO" id="GO:0004617">
    <property type="term" value="F:phosphoglycerate dehydrogenase activity"/>
    <property type="evidence" value="ECO:0007669"/>
    <property type="project" value="UniProtKB-EC"/>
</dbReference>
<dbReference type="SUPFAM" id="SSF51735">
    <property type="entry name" value="NAD(P)-binding Rossmann-fold domains"/>
    <property type="match status" value="1"/>
</dbReference>